<feature type="binding site" evidence="9">
    <location>
        <position position="293"/>
    </location>
    <ligand>
        <name>Fe(2+)</name>
        <dbReference type="ChEBI" id="CHEBI:29033"/>
    </ligand>
</feature>
<protein>
    <recommendedName>
        <fullName evidence="9">Ferrochelatase</fullName>
        <ecNumber evidence="9">4.98.1.1</ecNumber>
    </recommendedName>
    <alternativeName>
        <fullName evidence="9">Heme synthase</fullName>
    </alternativeName>
    <alternativeName>
        <fullName evidence="9">Protoheme ferro-lyase</fullName>
    </alternativeName>
</protein>
<dbReference type="AlphaFoldDB" id="A0A191ZI25"/>
<dbReference type="PANTHER" id="PTHR11108">
    <property type="entry name" value="FERROCHELATASE"/>
    <property type="match status" value="1"/>
</dbReference>
<gene>
    <name evidence="9" type="primary">hemH</name>
    <name evidence="11" type="ORF">A9404_09140</name>
</gene>
<comment type="subcellular location">
    <subcellularLocation>
        <location evidence="9">Cytoplasm</location>
    </subcellularLocation>
</comment>
<dbReference type="EC" id="4.98.1.1" evidence="9"/>
<evidence type="ECO:0000256" key="10">
    <source>
        <dbReference type="RuleBase" id="RU004185"/>
    </source>
</evidence>
<organism evidence="11 12">
    <name type="scientific">Halothiobacillus diazotrophicus</name>
    <dbReference type="NCBI Taxonomy" id="1860122"/>
    <lineage>
        <taxon>Bacteria</taxon>
        <taxon>Pseudomonadati</taxon>
        <taxon>Pseudomonadota</taxon>
        <taxon>Gammaproteobacteria</taxon>
        <taxon>Chromatiales</taxon>
        <taxon>Halothiobacillaceae</taxon>
        <taxon>Halothiobacillus</taxon>
    </lineage>
</organism>
<evidence type="ECO:0000256" key="5">
    <source>
        <dbReference type="ARBA" id="ARBA00023133"/>
    </source>
</evidence>
<feature type="binding site" evidence="9">
    <location>
        <position position="212"/>
    </location>
    <ligand>
        <name>Fe(2+)</name>
        <dbReference type="ChEBI" id="CHEBI:29033"/>
    </ligand>
</feature>
<evidence type="ECO:0000256" key="6">
    <source>
        <dbReference type="ARBA" id="ARBA00023239"/>
    </source>
</evidence>
<dbReference type="CDD" id="cd00419">
    <property type="entry name" value="Ferrochelatase_C"/>
    <property type="match status" value="1"/>
</dbReference>
<dbReference type="GO" id="GO:0046872">
    <property type="term" value="F:metal ion binding"/>
    <property type="evidence" value="ECO:0007669"/>
    <property type="project" value="UniProtKB-KW"/>
</dbReference>
<proteinExistence type="inferred from homology"/>
<keyword evidence="7 9" id="KW-0627">Porphyrin biosynthesis</keyword>
<keyword evidence="12" id="KW-1185">Reference proteome</keyword>
<dbReference type="HAMAP" id="MF_00323">
    <property type="entry name" value="Ferrochelatase"/>
    <property type="match status" value="1"/>
</dbReference>
<evidence type="ECO:0000256" key="8">
    <source>
        <dbReference type="ARBA" id="ARBA00024536"/>
    </source>
</evidence>
<dbReference type="InterPro" id="IPR033644">
    <property type="entry name" value="Ferrochelatase_C"/>
</dbReference>
<evidence type="ECO:0000256" key="4">
    <source>
        <dbReference type="ARBA" id="ARBA00023004"/>
    </source>
</evidence>
<dbReference type="InterPro" id="IPR001015">
    <property type="entry name" value="Ferrochelatase"/>
</dbReference>
<comment type="pathway">
    <text evidence="9">Porphyrin-containing compound metabolism; protoheme biosynthesis; protoheme from protoporphyrin-IX: step 1/1.</text>
</comment>
<dbReference type="STRING" id="1860122.A9404_09140"/>
<keyword evidence="4 9" id="KW-0408">Iron</keyword>
<comment type="function">
    <text evidence="9">Catalyzes the ferrous insertion into protoporphyrin IX.</text>
</comment>
<dbReference type="GO" id="GO:0004325">
    <property type="term" value="F:ferrochelatase activity"/>
    <property type="evidence" value="ECO:0007669"/>
    <property type="project" value="UniProtKB-UniRule"/>
</dbReference>
<dbReference type="Pfam" id="PF00762">
    <property type="entry name" value="Ferrochelatase"/>
    <property type="match status" value="1"/>
</dbReference>
<evidence type="ECO:0000313" key="11">
    <source>
        <dbReference type="EMBL" id="ANJ67529.1"/>
    </source>
</evidence>
<comment type="catalytic activity">
    <reaction evidence="8">
        <text>Fe-coproporphyrin III + 2 H(+) = coproporphyrin III + Fe(2+)</text>
        <dbReference type="Rhea" id="RHEA:49572"/>
        <dbReference type="ChEBI" id="CHEBI:15378"/>
        <dbReference type="ChEBI" id="CHEBI:29033"/>
        <dbReference type="ChEBI" id="CHEBI:68438"/>
        <dbReference type="ChEBI" id="CHEBI:131725"/>
        <dbReference type="EC" id="4.99.1.9"/>
    </reaction>
    <physiologicalReaction direction="right-to-left" evidence="8">
        <dbReference type="Rhea" id="RHEA:49574"/>
    </physiologicalReaction>
</comment>
<keyword evidence="3 9" id="KW-0479">Metal-binding</keyword>
<keyword evidence="5 9" id="KW-0350">Heme biosynthesis</keyword>
<dbReference type="RefSeq" id="WP_066100571.1">
    <property type="nucleotide sequence ID" value="NZ_CP016027.1"/>
</dbReference>
<dbReference type="UniPathway" id="UPA00252">
    <property type="reaction ID" value="UER00325"/>
</dbReference>
<dbReference type="Gene3D" id="3.40.50.1400">
    <property type="match status" value="2"/>
</dbReference>
<dbReference type="OrthoDB" id="9809741at2"/>
<name>A0A191ZI25_9GAMM</name>
<dbReference type="GO" id="GO:0006783">
    <property type="term" value="P:heme biosynthetic process"/>
    <property type="evidence" value="ECO:0007669"/>
    <property type="project" value="UniProtKB-UniRule"/>
</dbReference>
<keyword evidence="6 9" id="KW-0456">Lyase</keyword>
<dbReference type="GO" id="GO:0005737">
    <property type="term" value="C:cytoplasm"/>
    <property type="evidence" value="ECO:0007669"/>
    <property type="project" value="UniProtKB-SubCell"/>
</dbReference>
<evidence type="ECO:0000256" key="2">
    <source>
        <dbReference type="ARBA" id="ARBA00022490"/>
    </source>
</evidence>
<dbReference type="InterPro" id="IPR033659">
    <property type="entry name" value="Ferrochelatase_N"/>
</dbReference>
<evidence type="ECO:0000256" key="1">
    <source>
        <dbReference type="ARBA" id="ARBA00007718"/>
    </source>
</evidence>
<comment type="catalytic activity">
    <reaction evidence="9">
        <text>heme b + 2 H(+) = protoporphyrin IX + Fe(2+)</text>
        <dbReference type="Rhea" id="RHEA:22584"/>
        <dbReference type="ChEBI" id="CHEBI:15378"/>
        <dbReference type="ChEBI" id="CHEBI:29033"/>
        <dbReference type="ChEBI" id="CHEBI:57306"/>
        <dbReference type="ChEBI" id="CHEBI:60344"/>
        <dbReference type="EC" id="4.98.1.1"/>
    </reaction>
</comment>
<evidence type="ECO:0000256" key="7">
    <source>
        <dbReference type="ARBA" id="ARBA00023244"/>
    </source>
</evidence>
<comment type="similarity">
    <text evidence="1 9 10">Belongs to the ferrochelatase family.</text>
</comment>
<keyword evidence="2 9" id="KW-0963">Cytoplasm</keyword>
<evidence type="ECO:0000313" key="12">
    <source>
        <dbReference type="Proteomes" id="UP000078596"/>
    </source>
</evidence>
<dbReference type="Proteomes" id="UP000078596">
    <property type="component" value="Chromosome"/>
</dbReference>
<evidence type="ECO:0000256" key="9">
    <source>
        <dbReference type="HAMAP-Rule" id="MF_00323"/>
    </source>
</evidence>
<dbReference type="CDD" id="cd03411">
    <property type="entry name" value="Ferrochelatase_N"/>
    <property type="match status" value="1"/>
</dbReference>
<dbReference type="EMBL" id="CP016027">
    <property type="protein sequence ID" value="ANJ67529.1"/>
    <property type="molecule type" value="Genomic_DNA"/>
</dbReference>
<dbReference type="PANTHER" id="PTHR11108:SF1">
    <property type="entry name" value="FERROCHELATASE, MITOCHONDRIAL"/>
    <property type="match status" value="1"/>
</dbReference>
<dbReference type="FunFam" id="3.40.50.1400:FF:000002">
    <property type="entry name" value="Ferrochelatase"/>
    <property type="match status" value="1"/>
</dbReference>
<dbReference type="SUPFAM" id="SSF53800">
    <property type="entry name" value="Chelatase"/>
    <property type="match status" value="1"/>
</dbReference>
<reference evidence="11 12" key="1">
    <citation type="submission" date="2016-06" db="EMBL/GenBank/DDBJ databases">
        <title>Insight into the functional genes involving in sulfur oxidation in Pearl River water.</title>
        <authorList>
            <person name="Luo J."/>
            <person name="Tan X."/>
            <person name="Lin W."/>
        </authorList>
    </citation>
    <scope>NUCLEOTIDE SEQUENCE [LARGE SCALE GENOMIC DNA]</scope>
    <source>
        <strain evidence="11 12">LS2</strain>
    </source>
</reference>
<dbReference type="KEGG" id="haz:A9404_09140"/>
<evidence type="ECO:0000256" key="3">
    <source>
        <dbReference type="ARBA" id="ARBA00022723"/>
    </source>
</evidence>
<dbReference type="NCBIfam" id="TIGR00109">
    <property type="entry name" value="hemH"/>
    <property type="match status" value="1"/>
</dbReference>
<accession>A0A191ZI25</accession>
<sequence>MQYQGEADYRHGSAERLGVLLLNLGTPDEPSTPALRRYLKQFLSDPRVIELPKWKWWPILNLIILNTRPAKSAAAYRAVWDHFGPGSPLLTISREQQKGLQDRLSAQMAGPVSVAVGMRYGNPSVAQALAELRDAGARRVLVLPLYPQYAAATTASSFDAVFDALKTWRWMPELRLVNHYHRDTGYLDALAASVREHVAEHGQPQKLIMSFHGVPQRYLMSGDPYHCECHVTGRLLAERLGLADDQWMVTFQSRFGREEWIKPYTDETLKSLPEQGIKHVAVICPGFSADCLETIEEIGQENRGYFTEAGGETYHYIPALNARDDHLDALARLIHRHTQGWVEHSGFDALADQHERGISQARALKLGAAQ</sequence>